<keyword evidence="5" id="KW-1185">Reference proteome</keyword>
<feature type="domain" description="XdhC- CoxI" evidence="2">
    <location>
        <begin position="18"/>
        <end position="81"/>
    </location>
</feature>
<dbReference type="PANTHER" id="PTHR30388:SF4">
    <property type="entry name" value="MOLYBDENUM COFACTOR INSERTION CHAPERONE PAOD"/>
    <property type="match status" value="1"/>
</dbReference>
<organism evidence="4 5">
    <name type="scientific">Brevibacterium sandarakinum</name>
    <dbReference type="NCBI Taxonomy" id="629680"/>
    <lineage>
        <taxon>Bacteria</taxon>
        <taxon>Bacillati</taxon>
        <taxon>Actinomycetota</taxon>
        <taxon>Actinomycetes</taxon>
        <taxon>Micrococcales</taxon>
        <taxon>Brevibacteriaceae</taxon>
        <taxon>Brevibacterium</taxon>
    </lineage>
</organism>
<dbReference type="Gene3D" id="3.40.50.720">
    <property type="entry name" value="NAD(P)-binding Rossmann-like Domain"/>
    <property type="match status" value="1"/>
</dbReference>
<feature type="domain" description="XdhC Rossmann" evidence="3">
    <location>
        <begin position="229"/>
        <end position="374"/>
    </location>
</feature>
<proteinExistence type="predicted"/>
<dbReference type="RefSeq" id="WP_092106480.1">
    <property type="nucleotide sequence ID" value="NZ_LT629739.1"/>
</dbReference>
<gene>
    <name evidence="4" type="ORF">SAMN04489751_2821</name>
</gene>
<evidence type="ECO:0000313" key="5">
    <source>
        <dbReference type="Proteomes" id="UP000199700"/>
    </source>
</evidence>
<dbReference type="EMBL" id="LT629739">
    <property type="protein sequence ID" value="SDS77022.1"/>
    <property type="molecule type" value="Genomic_DNA"/>
</dbReference>
<evidence type="ECO:0000259" key="3">
    <source>
        <dbReference type="Pfam" id="PF13478"/>
    </source>
</evidence>
<feature type="region of interest" description="Disordered" evidence="1">
    <location>
        <begin position="383"/>
        <end position="406"/>
    </location>
</feature>
<dbReference type="OrthoDB" id="9815497at2"/>
<sequence>MLDVLPAAQQRLFDPEEPQDIAVATIIGTEGSVPRPVGTSMLVDAAGAIHGSLTGGCVEGAVLDACRQALDSGLSTVQRFGYSDDDAFAVGLMCGGKIDVLIQSFRAGCSSLRQEAGRSDQSLRGSDQSTRHSVPIAMIMRLPAATHEEFLGPCVISRNSLEFDAERDAASLAAGLAGVVPPSVLDTAVRRAESMIRSGRTGSVRVAPPEDEYEPIELFIETRTPPAHLVIVGANAFGQALVEAARPLGHRITLCDPRPAFTDPTSFPGAEVVRAWPHRFLIEAAEAGELDERSMICVLSHDPKVDIPTLAHALGLDIAYVGAMGSRRSDRDRRLALQEAGVDSEALARLHSPIGLDLDALTPAEVAVSILAEILTVRGGRNQAAPLSGRTQVAPPSRATRDRPHD</sequence>
<dbReference type="InterPro" id="IPR003777">
    <property type="entry name" value="XdhC_CoxI"/>
</dbReference>
<evidence type="ECO:0000256" key="1">
    <source>
        <dbReference type="SAM" id="MobiDB-lite"/>
    </source>
</evidence>
<dbReference type="InterPro" id="IPR052698">
    <property type="entry name" value="MoCofactor_Util/Proc"/>
</dbReference>
<protein>
    <submittedName>
        <fullName evidence="4">Xanthine dehydrogenase accessory factor</fullName>
    </submittedName>
</protein>
<dbReference type="STRING" id="629680.SAMN04489751_2821"/>
<dbReference type="AlphaFoldDB" id="A0A1H1UWW4"/>
<evidence type="ECO:0000313" key="4">
    <source>
        <dbReference type="EMBL" id="SDS77022.1"/>
    </source>
</evidence>
<dbReference type="Pfam" id="PF13478">
    <property type="entry name" value="XdhC_C"/>
    <property type="match status" value="1"/>
</dbReference>
<name>A0A1H1UWW4_BRESA</name>
<dbReference type="Pfam" id="PF02625">
    <property type="entry name" value="XdhC_CoxI"/>
    <property type="match status" value="1"/>
</dbReference>
<dbReference type="InterPro" id="IPR027051">
    <property type="entry name" value="XdhC_Rossmann_dom"/>
</dbReference>
<reference evidence="4" key="1">
    <citation type="submission" date="2016-10" db="EMBL/GenBank/DDBJ databases">
        <authorList>
            <person name="Varghese N."/>
            <person name="Submissions S."/>
        </authorList>
    </citation>
    <scope>NUCLEOTIDE SEQUENCE [LARGE SCALE GENOMIC DNA]</scope>
    <source>
        <strain evidence="4">DSM 22082</strain>
    </source>
</reference>
<dbReference type="Proteomes" id="UP000199700">
    <property type="component" value="Chromosome"/>
</dbReference>
<evidence type="ECO:0000259" key="2">
    <source>
        <dbReference type="Pfam" id="PF02625"/>
    </source>
</evidence>
<dbReference type="PANTHER" id="PTHR30388">
    <property type="entry name" value="ALDEHYDE OXIDOREDUCTASE MOLYBDENUM COFACTOR ASSEMBLY PROTEIN"/>
    <property type="match status" value="1"/>
</dbReference>
<accession>A0A1H1UWW4</accession>